<keyword evidence="2" id="KW-1185">Reference proteome</keyword>
<accession>A0A8J3JDL8</accession>
<sequence length="71" mass="7345">MDWVAIAPATASTAGTAEPTARNRLATATPYAVRPDVCTPRATIENVMAGDPIPCPGVREDGAAPAAEWRP</sequence>
<dbReference type="AlphaFoldDB" id="A0A8J3JDL8"/>
<dbReference type="EMBL" id="BOMB01000033">
    <property type="protein sequence ID" value="GID14784.1"/>
    <property type="molecule type" value="Genomic_DNA"/>
</dbReference>
<name>A0A8J3JDL8_9ACTN</name>
<organism evidence="1 2">
    <name type="scientific">Actinocatenispora rupis</name>
    <dbReference type="NCBI Taxonomy" id="519421"/>
    <lineage>
        <taxon>Bacteria</taxon>
        <taxon>Bacillati</taxon>
        <taxon>Actinomycetota</taxon>
        <taxon>Actinomycetes</taxon>
        <taxon>Micromonosporales</taxon>
        <taxon>Micromonosporaceae</taxon>
        <taxon>Actinocatenispora</taxon>
    </lineage>
</organism>
<proteinExistence type="predicted"/>
<reference evidence="1" key="1">
    <citation type="submission" date="2021-01" db="EMBL/GenBank/DDBJ databases">
        <title>Whole genome shotgun sequence of Actinocatenispora rupis NBRC 107355.</title>
        <authorList>
            <person name="Komaki H."/>
            <person name="Tamura T."/>
        </authorList>
    </citation>
    <scope>NUCLEOTIDE SEQUENCE</scope>
    <source>
        <strain evidence="1">NBRC 107355</strain>
    </source>
</reference>
<protein>
    <submittedName>
        <fullName evidence="1">Uncharacterized protein</fullName>
    </submittedName>
</protein>
<gene>
    <name evidence="1" type="ORF">Aru02nite_56730</name>
</gene>
<evidence type="ECO:0000313" key="1">
    <source>
        <dbReference type="EMBL" id="GID14784.1"/>
    </source>
</evidence>
<evidence type="ECO:0000313" key="2">
    <source>
        <dbReference type="Proteomes" id="UP000612808"/>
    </source>
</evidence>
<dbReference type="Proteomes" id="UP000612808">
    <property type="component" value="Unassembled WGS sequence"/>
</dbReference>
<comment type="caution">
    <text evidence="1">The sequence shown here is derived from an EMBL/GenBank/DDBJ whole genome shotgun (WGS) entry which is preliminary data.</text>
</comment>